<dbReference type="PRINTS" id="PR00038">
    <property type="entry name" value="HTHLUXR"/>
</dbReference>
<proteinExistence type="predicted"/>
<dbReference type="GO" id="GO:0000160">
    <property type="term" value="P:phosphorelay signal transduction system"/>
    <property type="evidence" value="ECO:0007669"/>
    <property type="project" value="InterPro"/>
</dbReference>
<dbReference type="Pfam" id="PF00196">
    <property type="entry name" value="GerE"/>
    <property type="match status" value="1"/>
</dbReference>
<accession>A0A6J7U449</accession>
<keyword evidence="1" id="KW-0597">Phosphoprotein</keyword>
<evidence type="ECO:0000256" key="2">
    <source>
        <dbReference type="ARBA" id="ARBA00023125"/>
    </source>
</evidence>
<dbReference type="GO" id="GO:0006355">
    <property type="term" value="P:regulation of DNA-templated transcription"/>
    <property type="evidence" value="ECO:0007669"/>
    <property type="project" value="InterPro"/>
</dbReference>
<evidence type="ECO:0000259" key="3">
    <source>
        <dbReference type="PROSITE" id="PS50043"/>
    </source>
</evidence>
<dbReference type="GO" id="GO:0003677">
    <property type="term" value="F:DNA binding"/>
    <property type="evidence" value="ECO:0007669"/>
    <property type="project" value="UniProtKB-KW"/>
</dbReference>
<dbReference type="Gene3D" id="3.40.50.2300">
    <property type="match status" value="1"/>
</dbReference>
<name>A0A6J7U449_9ZZZZ</name>
<reference evidence="5" key="1">
    <citation type="submission" date="2020-05" db="EMBL/GenBank/DDBJ databases">
        <authorList>
            <person name="Chiriac C."/>
            <person name="Salcher M."/>
            <person name="Ghai R."/>
            <person name="Kavagutti S V."/>
        </authorList>
    </citation>
    <scope>NUCLEOTIDE SEQUENCE</scope>
</reference>
<feature type="domain" description="HTH luxR-type" evidence="3">
    <location>
        <begin position="137"/>
        <end position="201"/>
    </location>
</feature>
<dbReference type="CDD" id="cd17535">
    <property type="entry name" value="REC_NarL-like"/>
    <property type="match status" value="1"/>
</dbReference>
<evidence type="ECO:0000259" key="4">
    <source>
        <dbReference type="PROSITE" id="PS50110"/>
    </source>
</evidence>
<dbReference type="InterPro" id="IPR039420">
    <property type="entry name" value="WalR-like"/>
</dbReference>
<keyword evidence="2" id="KW-0238">DNA-binding</keyword>
<dbReference type="Gene3D" id="1.10.10.10">
    <property type="entry name" value="Winged helix-like DNA-binding domain superfamily/Winged helix DNA-binding domain"/>
    <property type="match status" value="1"/>
</dbReference>
<dbReference type="SUPFAM" id="SSF52172">
    <property type="entry name" value="CheY-like"/>
    <property type="match status" value="1"/>
</dbReference>
<dbReference type="CDD" id="cd06170">
    <property type="entry name" value="LuxR_C_like"/>
    <property type="match status" value="1"/>
</dbReference>
<dbReference type="InterPro" id="IPR011006">
    <property type="entry name" value="CheY-like_superfamily"/>
</dbReference>
<dbReference type="Pfam" id="PF00072">
    <property type="entry name" value="Response_reg"/>
    <property type="match status" value="1"/>
</dbReference>
<dbReference type="PANTHER" id="PTHR43214:SF37">
    <property type="entry name" value="TRANSCRIPTIONAL REGULATORY PROTEIN YDFI"/>
    <property type="match status" value="1"/>
</dbReference>
<gene>
    <name evidence="5" type="ORF">UFOPK4366_00200</name>
</gene>
<evidence type="ECO:0000313" key="5">
    <source>
        <dbReference type="EMBL" id="CAB5059537.1"/>
    </source>
</evidence>
<dbReference type="InterPro" id="IPR000792">
    <property type="entry name" value="Tscrpt_reg_LuxR_C"/>
</dbReference>
<dbReference type="PROSITE" id="PS50110">
    <property type="entry name" value="RESPONSE_REGULATORY"/>
    <property type="match status" value="1"/>
</dbReference>
<dbReference type="AlphaFoldDB" id="A0A6J7U449"/>
<dbReference type="PANTHER" id="PTHR43214">
    <property type="entry name" value="TWO-COMPONENT RESPONSE REGULATOR"/>
    <property type="match status" value="1"/>
</dbReference>
<evidence type="ECO:0000256" key="1">
    <source>
        <dbReference type="ARBA" id="ARBA00022553"/>
    </source>
</evidence>
<sequence length="205" mass="21867">MMVRALVVDDHPVIREGVINALAAADIEVVAQAGSRAQARAQIASFNPDLLIMDLHLPDGDCLDLILWVRGISSTAAIVVFTLEDDPNYLLAAAKAGASGYVSKSAPMSELVESARHALVSPLAFSASNLLSAINFESNKPVLSVRELEVVERLARGWSANQIAEDLFLSTATIKSHVASLYRKLECSNKTSAVTKANSLGLIKI</sequence>
<dbReference type="SMART" id="SM00421">
    <property type="entry name" value="HTH_LUXR"/>
    <property type="match status" value="1"/>
</dbReference>
<dbReference type="EMBL" id="CAFBQS010000017">
    <property type="protein sequence ID" value="CAB5059537.1"/>
    <property type="molecule type" value="Genomic_DNA"/>
</dbReference>
<dbReference type="SMART" id="SM00448">
    <property type="entry name" value="REC"/>
    <property type="match status" value="1"/>
</dbReference>
<dbReference type="PROSITE" id="PS00622">
    <property type="entry name" value="HTH_LUXR_1"/>
    <property type="match status" value="1"/>
</dbReference>
<organism evidence="5">
    <name type="scientific">freshwater metagenome</name>
    <dbReference type="NCBI Taxonomy" id="449393"/>
    <lineage>
        <taxon>unclassified sequences</taxon>
        <taxon>metagenomes</taxon>
        <taxon>ecological metagenomes</taxon>
    </lineage>
</organism>
<protein>
    <submittedName>
        <fullName evidence="5">Unannotated protein</fullName>
    </submittedName>
</protein>
<feature type="domain" description="Response regulatory" evidence="4">
    <location>
        <begin position="4"/>
        <end position="119"/>
    </location>
</feature>
<dbReference type="InterPro" id="IPR058245">
    <property type="entry name" value="NreC/VraR/RcsB-like_REC"/>
</dbReference>
<dbReference type="SUPFAM" id="SSF46894">
    <property type="entry name" value="C-terminal effector domain of the bipartite response regulators"/>
    <property type="match status" value="1"/>
</dbReference>
<dbReference type="InterPro" id="IPR036388">
    <property type="entry name" value="WH-like_DNA-bd_sf"/>
</dbReference>
<dbReference type="InterPro" id="IPR016032">
    <property type="entry name" value="Sig_transdc_resp-reg_C-effctor"/>
</dbReference>
<dbReference type="PROSITE" id="PS50043">
    <property type="entry name" value="HTH_LUXR_2"/>
    <property type="match status" value="1"/>
</dbReference>
<dbReference type="InterPro" id="IPR001789">
    <property type="entry name" value="Sig_transdc_resp-reg_receiver"/>
</dbReference>